<dbReference type="Proteomes" id="UP001205740">
    <property type="component" value="Unassembled WGS sequence"/>
</dbReference>
<dbReference type="PANTHER" id="PTHR30627">
    <property type="entry name" value="PEPTIDOGLYCAN D,D-TRANSPEPTIDASE"/>
    <property type="match status" value="1"/>
</dbReference>
<reference evidence="3 4" key="1">
    <citation type="submission" date="2022-06" db="EMBL/GenBank/DDBJ databases">
        <title>Genomic Encyclopedia of Archaeal and Bacterial Type Strains, Phase II (KMG-II): from individual species to whole genera.</title>
        <authorList>
            <person name="Goeker M."/>
        </authorList>
    </citation>
    <scope>NUCLEOTIDE SEQUENCE [LARGE SCALE GENOMIC DNA]</scope>
    <source>
        <strain evidence="3 4">DSM 45037</strain>
    </source>
</reference>
<evidence type="ECO:0000259" key="1">
    <source>
        <dbReference type="Pfam" id="PF00905"/>
    </source>
</evidence>
<dbReference type="RefSeq" id="WP_253653473.1">
    <property type="nucleotide sequence ID" value="NZ_BAAAOE010000001.1"/>
</dbReference>
<dbReference type="Gene3D" id="3.40.710.10">
    <property type="entry name" value="DD-peptidase/beta-lactamase superfamily"/>
    <property type="match status" value="1"/>
</dbReference>
<dbReference type="Gene3D" id="3.90.1310.10">
    <property type="entry name" value="Penicillin-binding protein 2a (Domain 2)"/>
    <property type="match status" value="1"/>
</dbReference>
<dbReference type="InterPro" id="IPR050515">
    <property type="entry name" value="Beta-lactam/transpept"/>
</dbReference>
<protein>
    <submittedName>
        <fullName evidence="3">Peptidoglycan glycosyltransferase</fullName>
    </submittedName>
</protein>
<dbReference type="InterPro" id="IPR012338">
    <property type="entry name" value="Beta-lactam/transpept-like"/>
</dbReference>
<comment type="caution">
    <text evidence="3">The sequence shown here is derived from an EMBL/GenBank/DDBJ whole genome shotgun (WGS) entry which is preliminary data.</text>
</comment>
<dbReference type="Pfam" id="PF00905">
    <property type="entry name" value="Transpeptidase"/>
    <property type="match status" value="1"/>
</dbReference>
<gene>
    <name evidence="3" type="ORF">LX12_001058</name>
</gene>
<sequence>MNVPIRRVVIAVMVMVVALLANTTYVQVFKADSLRSDPRNQRVLLDEYSRQRGQITAGQTVIAQSVPTNDRLKYLRVYPGKDAAAFAPVTGFYSFQYGSAGIEQAYDSLLNGNDDRLFGQRFLDMFSGRDPRGGNVVTTIRPNLQKVAYDAMNAGCSGGCRGSVVAIAPKTGAILAMVSTPSYDPNLLASHDAAEREAAWNRWNPESITESSPQPMLNRAIDQTYPPGSTFKVVTTAAALAQGINPDSTRLTASSSITLPDTATSLTNYGGETCPGSSGGEVTLRQAFQYSCNTAFVQLATQRLQNPIASVKSAATAFGLDSDTPDVPMSVAGSTTGPISDLAALGQSAIGQRDVRMTPLENAMIAATVANGGVRMQPYLVDKLQGPDLKTLYTTAPSSMDEPISAQTAATLTSLMIDSERNTTGSGGSSVTIASKTGTAEHSATSDAAETPYAWYIAFGPSSNAQIAVAVIVENGDRGIQSTGGSSAAPIGRAVINAMVGGNQ</sequence>
<evidence type="ECO:0000313" key="3">
    <source>
        <dbReference type="EMBL" id="MCP2159879.1"/>
    </source>
</evidence>
<dbReference type="InterPro" id="IPR054120">
    <property type="entry name" value="PBPA_dimer"/>
</dbReference>
<dbReference type="Pfam" id="PF21922">
    <property type="entry name" value="PBP_dimer_2"/>
    <property type="match status" value="1"/>
</dbReference>
<name>A0ABT1GYT3_9NOCA</name>
<dbReference type="EMBL" id="JAMTCG010000002">
    <property type="protein sequence ID" value="MCP2159879.1"/>
    <property type="molecule type" value="Genomic_DNA"/>
</dbReference>
<proteinExistence type="predicted"/>
<accession>A0ABT1GYT3</accession>
<keyword evidence="4" id="KW-1185">Reference proteome</keyword>
<dbReference type="InterPro" id="IPR001460">
    <property type="entry name" value="PCN-bd_Tpept"/>
</dbReference>
<organism evidence="3 4">
    <name type="scientific">Williamsia serinedens</name>
    <dbReference type="NCBI Taxonomy" id="391736"/>
    <lineage>
        <taxon>Bacteria</taxon>
        <taxon>Bacillati</taxon>
        <taxon>Actinomycetota</taxon>
        <taxon>Actinomycetes</taxon>
        <taxon>Mycobacteriales</taxon>
        <taxon>Nocardiaceae</taxon>
        <taxon>Williamsia</taxon>
    </lineage>
</organism>
<evidence type="ECO:0000259" key="2">
    <source>
        <dbReference type="Pfam" id="PF21922"/>
    </source>
</evidence>
<dbReference type="SUPFAM" id="SSF56601">
    <property type="entry name" value="beta-lactamase/transpeptidase-like"/>
    <property type="match status" value="1"/>
</dbReference>
<dbReference type="PANTHER" id="PTHR30627:SF24">
    <property type="entry name" value="PENICILLIN-BINDING PROTEIN 4B"/>
    <property type="match status" value="1"/>
</dbReference>
<feature type="domain" description="Penicillin binding protein A dimerisation" evidence="2">
    <location>
        <begin position="52"/>
        <end position="136"/>
    </location>
</feature>
<evidence type="ECO:0000313" key="4">
    <source>
        <dbReference type="Proteomes" id="UP001205740"/>
    </source>
</evidence>
<feature type="domain" description="Penicillin-binding protein transpeptidase" evidence="1">
    <location>
        <begin position="162"/>
        <end position="496"/>
    </location>
</feature>